<evidence type="ECO:0000256" key="2">
    <source>
        <dbReference type="ARBA" id="ARBA00022679"/>
    </source>
</evidence>
<dbReference type="CDD" id="cd02516">
    <property type="entry name" value="CDP-ME_synthetase"/>
    <property type="match status" value="1"/>
</dbReference>
<evidence type="ECO:0000256" key="1">
    <source>
        <dbReference type="ARBA" id="ARBA00009789"/>
    </source>
</evidence>
<keyword evidence="5" id="KW-0175">Coiled coil</keyword>
<evidence type="ECO:0000313" key="8">
    <source>
        <dbReference type="Proteomes" id="UP000728032"/>
    </source>
</evidence>
<dbReference type="FunFam" id="3.90.550.10:FF:000003">
    <property type="entry name" value="2-C-methyl-D-erythritol 4-phosphate cytidylyltransferase"/>
    <property type="match status" value="1"/>
</dbReference>
<name>A0A7R9L749_9ACAR</name>
<reference evidence="7" key="1">
    <citation type="submission" date="2020-11" db="EMBL/GenBank/DDBJ databases">
        <authorList>
            <person name="Tran Van P."/>
        </authorList>
    </citation>
    <scope>NUCLEOTIDE SEQUENCE</scope>
</reference>
<keyword evidence="8" id="KW-1185">Reference proteome</keyword>
<protein>
    <recommendedName>
        <fullName evidence="4">2-C-methyl-D-erythritol 4-phosphate cytidylyltransferase, chloroplastic</fullName>
    </recommendedName>
</protein>
<keyword evidence="6" id="KW-0472">Membrane</keyword>
<feature type="transmembrane region" description="Helical" evidence="6">
    <location>
        <begin position="12"/>
        <end position="30"/>
    </location>
</feature>
<dbReference type="InterPro" id="IPR001228">
    <property type="entry name" value="IspD"/>
</dbReference>
<dbReference type="InterPro" id="IPR050088">
    <property type="entry name" value="IspD/TarI_cytidylyltransf_bact"/>
</dbReference>
<dbReference type="OrthoDB" id="414267at2759"/>
<dbReference type="NCBIfam" id="TIGR00453">
    <property type="entry name" value="ispD"/>
    <property type="match status" value="1"/>
</dbReference>
<organism evidence="7">
    <name type="scientific">Oppiella nova</name>
    <dbReference type="NCBI Taxonomy" id="334625"/>
    <lineage>
        <taxon>Eukaryota</taxon>
        <taxon>Metazoa</taxon>
        <taxon>Ecdysozoa</taxon>
        <taxon>Arthropoda</taxon>
        <taxon>Chelicerata</taxon>
        <taxon>Arachnida</taxon>
        <taxon>Acari</taxon>
        <taxon>Acariformes</taxon>
        <taxon>Sarcoptiformes</taxon>
        <taxon>Oribatida</taxon>
        <taxon>Brachypylina</taxon>
        <taxon>Oppioidea</taxon>
        <taxon>Oppiidae</taxon>
        <taxon>Oppiella</taxon>
    </lineage>
</organism>
<dbReference type="AlphaFoldDB" id="A0A7R9L749"/>
<feature type="non-terminal residue" evidence="7">
    <location>
        <position position="337"/>
    </location>
</feature>
<dbReference type="GO" id="GO:0008299">
    <property type="term" value="P:isoprenoid biosynthetic process"/>
    <property type="evidence" value="ECO:0007669"/>
    <property type="project" value="InterPro"/>
</dbReference>
<keyword evidence="6" id="KW-1133">Transmembrane helix</keyword>
<proteinExistence type="inferred from homology"/>
<comment type="similarity">
    <text evidence="1">Belongs to the IspD/TarI cytidylyltransferase family. IspD subfamily.</text>
</comment>
<dbReference type="InterPro" id="IPR023081">
    <property type="entry name" value="Cell_div_FtsB"/>
</dbReference>
<dbReference type="InterPro" id="IPR007060">
    <property type="entry name" value="FtsL/DivIC"/>
</dbReference>
<dbReference type="InterPro" id="IPR029044">
    <property type="entry name" value="Nucleotide-diphossugar_trans"/>
</dbReference>
<keyword evidence="6" id="KW-0812">Transmembrane</keyword>
<dbReference type="SUPFAM" id="SSF53448">
    <property type="entry name" value="Nucleotide-diphospho-sugar transferases"/>
    <property type="match status" value="1"/>
</dbReference>
<feature type="coiled-coil region" evidence="5">
    <location>
        <begin position="38"/>
        <end position="65"/>
    </location>
</feature>
<accession>A0A7R9L749</accession>
<dbReference type="EMBL" id="CAJPVJ010000002">
    <property type="protein sequence ID" value="CAG2156497.1"/>
    <property type="molecule type" value="Genomic_DNA"/>
</dbReference>
<evidence type="ECO:0000256" key="5">
    <source>
        <dbReference type="SAM" id="Coils"/>
    </source>
</evidence>
<sequence>MLEVFKTTSSKVIAVLAILIVVVLQYRFWFGEGGHFPHQALLQQIEQQAEVNAELKERNRILAAEVYDLKNGAEAIEEHARLDLGLVKPHETFVQMKPMKMTTNLRQNNRKIWAIVPAAGSGRRFSKTELKQYQVIQNQTVLAHTIARLNDLPLAGYVLAVGEQDHYAQTLPLKNKHLSHFCLGGAERVDSVLNALRYLEQFAQADDLVFVHDAARPCVTQQCLENLVDTAINLNSSAILAIPVRDTLKFVENQQDINKTVSRDQLWQAQTPQISTFSKLKKAIETALANNIIITDEASALEYINEPVKVVMGRSDNIKITYPDDLELAKLILQSQQ</sequence>
<evidence type="ECO:0000256" key="4">
    <source>
        <dbReference type="ARBA" id="ARBA00069967"/>
    </source>
</evidence>
<dbReference type="EMBL" id="OC914827">
    <property type="protein sequence ID" value="CAD7636323.1"/>
    <property type="molecule type" value="Genomic_DNA"/>
</dbReference>
<dbReference type="Pfam" id="PF04977">
    <property type="entry name" value="DivIC"/>
    <property type="match status" value="1"/>
</dbReference>
<dbReference type="Proteomes" id="UP000728032">
    <property type="component" value="Unassembled WGS sequence"/>
</dbReference>
<dbReference type="InterPro" id="IPR034683">
    <property type="entry name" value="IspD/TarI"/>
</dbReference>
<evidence type="ECO:0000256" key="6">
    <source>
        <dbReference type="SAM" id="Phobius"/>
    </source>
</evidence>
<dbReference type="Pfam" id="PF01128">
    <property type="entry name" value="IspD"/>
    <property type="match status" value="1"/>
</dbReference>
<gene>
    <name evidence="7" type="ORF">ONB1V03_LOCUS115</name>
</gene>
<dbReference type="HAMAP" id="MF_00108">
    <property type="entry name" value="IspD"/>
    <property type="match status" value="1"/>
</dbReference>
<keyword evidence="3" id="KW-0548">Nucleotidyltransferase</keyword>
<evidence type="ECO:0000256" key="3">
    <source>
        <dbReference type="ARBA" id="ARBA00022695"/>
    </source>
</evidence>
<dbReference type="PANTHER" id="PTHR32125:SF4">
    <property type="entry name" value="2-C-METHYL-D-ERYTHRITOL 4-PHOSPHATE CYTIDYLYLTRANSFERASE, CHLOROPLASTIC"/>
    <property type="match status" value="1"/>
</dbReference>
<dbReference type="Gene3D" id="3.90.550.10">
    <property type="entry name" value="Spore Coat Polysaccharide Biosynthesis Protein SpsA, Chain A"/>
    <property type="match status" value="1"/>
</dbReference>
<dbReference type="GO" id="GO:0050518">
    <property type="term" value="F:2-C-methyl-D-erythritol 4-phosphate cytidylyltransferase activity"/>
    <property type="evidence" value="ECO:0007669"/>
    <property type="project" value="InterPro"/>
</dbReference>
<keyword evidence="2" id="KW-0808">Transferase</keyword>
<evidence type="ECO:0000313" key="7">
    <source>
        <dbReference type="EMBL" id="CAD7636323.1"/>
    </source>
</evidence>
<dbReference type="HAMAP" id="MF_00599">
    <property type="entry name" value="FtsB"/>
    <property type="match status" value="1"/>
</dbReference>
<dbReference type="PANTHER" id="PTHR32125">
    <property type="entry name" value="2-C-METHYL-D-ERYTHRITOL 4-PHOSPHATE CYTIDYLYLTRANSFERASE, CHLOROPLASTIC"/>
    <property type="match status" value="1"/>
</dbReference>